<dbReference type="NCBIfam" id="NF003938">
    <property type="entry name" value="PRK05447.1-1"/>
    <property type="match status" value="1"/>
</dbReference>
<feature type="binding site" evidence="13">
    <location>
        <position position="15"/>
    </location>
    <ligand>
        <name>NADPH</name>
        <dbReference type="ChEBI" id="CHEBI:57783"/>
    </ligand>
</feature>
<comment type="function">
    <text evidence="11 13">Catalyzes the NADPH-dependent rearrangement and reduction of 1-deoxy-D-xylulose-5-phosphate (DXP) to 2-C-methyl-D-erythritol 4-phosphate (MEP).</text>
</comment>
<feature type="binding site" evidence="13">
    <location>
        <position position="127"/>
    </location>
    <ligand>
        <name>NADPH</name>
        <dbReference type="ChEBI" id="CHEBI:57783"/>
    </ligand>
</feature>
<evidence type="ECO:0000256" key="11">
    <source>
        <dbReference type="ARBA" id="ARBA00054845"/>
    </source>
</evidence>
<evidence type="ECO:0000256" key="5">
    <source>
        <dbReference type="ARBA" id="ARBA00022723"/>
    </source>
</evidence>
<comment type="similarity">
    <text evidence="3 13">Belongs to the DXR family.</text>
</comment>
<evidence type="ECO:0000259" key="15">
    <source>
        <dbReference type="Pfam" id="PF08436"/>
    </source>
</evidence>
<dbReference type="GO" id="GO:0016853">
    <property type="term" value="F:isomerase activity"/>
    <property type="evidence" value="ECO:0007669"/>
    <property type="project" value="UniProtKB-KW"/>
</dbReference>
<gene>
    <name evidence="13 17" type="primary">dxr</name>
    <name evidence="17" type="ordered locus">RIEPE_0357</name>
</gene>
<evidence type="ECO:0000259" key="16">
    <source>
        <dbReference type="Pfam" id="PF13288"/>
    </source>
</evidence>
<feature type="binding site" evidence="13">
    <location>
        <position position="153"/>
    </location>
    <ligand>
        <name>Mn(2+)</name>
        <dbReference type="ChEBI" id="CHEBI:29035"/>
    </ligand>
</feature>
<evidence type="ECO:0000256" key="9">
    <source>
        <dbReference type="ARBA" id="ARBA00023229"/>
    </source>
</evidence>
<dbReference type="InterPro" id="IPR003821">
    <property type="entry name" value="DXP_reductoisomerase"/>
</dbReference>
<comment type="subunit">
    <text evidence="13">Homodimer.</text>
</comment>
<dbReference type="GO" id="GO:0051484">
    <property type="term" value="P:isopentenyl diphosphate biosynthetic process, methylerythritol 4-phosphate pathway involved in terpenoid biosynthetic process"/>
    <property type="evidence" value="ECO:0007669"/>
    <property type="project" value="UniProtKB-ARBA"/>
</dbReference>
<sequence>MQKMIQIVVLGSTGSIGKIVLSIVRKYPRKFKIIALVANNNVQLISEQCIEFSPKYVILSNERSSKILNEILKNNQCPTKVLFGKNKFEELSNINSVNYIVSAITGIDGLIPTIKFVRKGRKILLANKESLISCGKLFLEEVKKYESQILPIDSEINAIFRMLPKDFHSNLGFFNLEKIGINKITLTGSGGPFLTLSNSQLDSITPEEACRHPKWKMGKKISVDSATMINKGFEYIEAKYFFNIDFDQIEILIHPQSVVHAMIHCIDGSVIAKLGVPKMITAISYGMFYPSQCDKSIQETLDLKKIHSLTFLKPNYEKYPCLKLVMEVCQSGRQSKVTALNAANEIAVSAFLSRKIKFTDIFKINSEVLERSNFQEPKTIEEIVDIDFESRKIAIQQVKSYH</sequence>
<dbReference type="SUPFAM" id="SSF51735">
    <property type="entry name" value="NAD(P)-binding Rossmann-fold domains"/>
    <property type="match status" value="1"/>
</dbReference>
<dbReference type="Pfam" id="PF08436">
    <property type="entry name" value="DXP_redisom_C"/>
    <property type="match status" value="1"/>
</dbReference>
<dbReference type="PIRSF" id="PIRSF006205">
    <property type="entry name" value="Dxp_reductismrs"/>
    <property type="match status" value="1"/>
</dbReference>
<evidence type="ECO:0000313" key="17">
    <source>
        <dbReference type="EMBL" id="ADD79709.1"/>
    </source>
</evidence>
<evidence type="ECO:0000256" key="7">
    <source>
        <dbReference type="ARBA" id="ARBA00023002"/>
    </source>
</evidence>
<comment type="pathway">
    <text evidence="2 13">Isoprenoid biosynthesis; isopentenyl diphosphate biosynthesis via DXP pathway; isopentenyl diphosphate from 1-deoxy-D-xylulose 5-phosphate: step 1/6.</text>
</comment>
<feature type="binding site" evidence="13">
    <location>
        <position position="231"/>
    </location>
    <ligand>
        <name>1-deoxy-D-xylulose 5-phosphate</name>
        <dbReference type="ChEBI" id="CHEBI:57792"/>
    </ligand>
</feature>
<dbReference type="Gene3D" id="1.10.1740.10">
    <property type="match status" value="1"/>
</dbReference>
<reference evidence="17" key="1">
    <citation type="submission" date="2008-05" db="EMBL/GenBank/DDBJ databases">
        <title>Genome sequence of Riesia pediculicola USDA.</title>
        <authorList>
            <person name="Kirkness E.F."/>
        </authorList>
    </citation>
    <scope>NUCLEOTIDE SEQUENCE [LARGE SCALE GENOMIC DNA]</scope>
    <source>
        <strain evidence="17">USDA</strain>
    </source>
</reference>
<feature type="domain" description="1-deoxy-D-xylulose 5-phosphate reductoisomerase N-terminal" evidence="14">
    <location>
        <begin position="7"/>
        <end position="135"/>
    </location>
</feature>
<keyword evidence="6 13" id="KW-0521">NADP</keyword>
<dbReference type="InterPro" id="IPR036291">
    <property type="entry name" value="NAD(P)-bd_dom_sf"/>
</dbReference>
<dbReference type="Gene3D" id="3.40.50.720">
    <property type="entry name" value="NAD(P)-binding Rossmann-like Domain"/>
    <property type="match status" value="1"/>
</dbReference>
<protein>
    <recommendedName>
        <fullName evidence="12 13">1-deoxy-D-xylulose 5-phosphate reductoisomerase</fullName>
        <shortName evidence="13">DXP reductoisomerase</shortName>
        <ecNumber evidence="4 13">1.1.1.267</ecNumber>
    </recommendedName>
    <alternativeName>
        <fullName evidence="13">1-deoxyxylulose-5-phosphate reductoisomerase</fullName>
    </alternativeName>
    <alternativeName>
        <fullName evidence="13">2-C-methyl-D-erythritol 4-phosphate synthase</fullName>
    </alternativeName>
</protein>
<dbReference type="EC" id="1.1.1.267" evidence="4 13"/>
<feature type="binding site" evidence="13">
    <location>
        <position position="212"/>
    </location>
    <ligand>
        <name>1-deoxy-D-xylulose 5-phosphate</name>
        <dbReference type="ChEBI" id="CHEBI:57792"/>
    </ligand>
</feature>
<dbReference type="InterPro" id="IPR036169">
    <property type="entry name" value="DXPR_C_sf"/>
</dbReference>
<feature type="binding site" evidence="13">
    <location>
        <position position="16"/>
    </location>
    <ligand>
        <name>NADPH</name>
        <dbReference type="ChEBI" id="CHEBI:57783"/>
    </ligand>
</feature>
<feature type="binding site" evidence="13">
    <location>
        <position position="13"/>
    </location>
    <ligand>
        <name>NADPH</name>
        <dbReference type="ChEBI" id="CHEBI:57783"/>
    </ligand>
</feature>
<feature type="binding site" evidence="13">
    <location>
        <position position="234"/>
    </location>
    <ligand>
        <name>Mn(2+)</name>
        <dbReference type="ChEBI" id="CHEBI:29035"/>
    </ligand>
</feature>
<evidence type="ECO:0000256" key="6">
    <source>
        <dbReference type="ARBA" id="ARBA00022857"/>
    </source>
</evidence>
<dbReference type="InterPro" id="IPR026877">
    <property type="entry name" value="DXPR_C"/>
</dbReference>
<dbReference type="HOGENOM" id="CLU_035714_0_0_6"/>
<dbReference type="Pfam" id="PF13288">
    <property type="entry name" value="DXPR_C"/>
    <property type="match status" value="1"/>
</dbReference>
<evidence type="ECO:0000256" key="10">
    <source>
        <dbReference type="ARBA" id="ARBA00048543"/>
    </source>
</evidence>
<comment type="catalytic activity">
    <reaction evidence="10">
        <text>2-C-methyl-D-erythritol 4-phosphate + NADP(+) = 1-deoxy-D-xylulose 5-phosphate + NADPH + H(+)</text>
        <dbReference type="Rhea" id="RHEA:13717"/>
        <dbReference type="ChEBI" id="CHEBI:15378"/>
        <dbReference type="ChEBI" id="CHEBI:57783"/>
        <dbReference type="ChEBI" id="CHEBI:57792"/>
        <dbReference type="ChEBI" id="CHEBI:58262"/>
        <dbReference type="ChEBI" id="CHEBI:58349"/>
        <dbReference type="EC" id="1.1.1.267"/>
    </reaction>
    <physiologicalReaction direction="right-to-left" evidence="10">
        <dbReference type="Rhea" id="RHEA:13719"/>
    </physiologicalReaction>
</comment>
<keyword evidence="5 13" id="KW-0479">Metal-binding</keyword>
<name>D4G8E5_RIEPU</name>
<feature type="binding site" evidence="13">
    <location>
        <position position="128"/>
    </location>
    <ligand>
        <name>1-deoxy-D-xylulose 5-phosphate</name>
        <dbReference type="ChEBI" id="CHEBI:57792"/>
    </ligand>
</feature>
<comment type="cofactor">
    <cofactor evidence="13">
        <name>Mg(2+)</name>
        <dbReference type="ChEBI" id="CHEBI:18420"/>
    </cofactor>
    <cofactor evidence="13">
        <name>Mn(2+)</name>
        <dbReference type="ChEBI" id="CHEBI:29035"/>
    </cofactor>
</comment>
<evidence type="ECO:0000256" key="13">
    <source>
        <dbReference type="HAMAP-Rule" id="MF_00183"/>
    </source>
</evidence>
<dbReference type="AlphaFoldDB" id="D4G8E5"/>
<feature type="binding site" evidence="13">
    <location>
        <position position="129"/>
    </location>
    <ligand>
        <name>NADPH</name>
        <dbReference type="ChEBI" id="CHEBI:57783"/>
    </ligand>
</feature>
<keyword evidence="7 13" id="KW-0560">Oxidoreductase</keyword>
<feature type="binding site" evidence="13">
    <location>
        <position position="225"/>
    </location>
    <ligand>
        <name>1-deoxy-D-xylulose 5-phosphate</name>
        <dbReference type="ChEBI" id="CHEBI:57792"/>
    </ligand>
</feature>
<dbReference type="GO" id="GO:0030145">
    <property type="term" value="F:manganese ion binding"/>
    <property type="evidence" value="ECO:0007669"/>
    <property type="project" value="TreeGrafter"/>
</dbReference>
<feature type="binding site" evidence="13">
    <location>
        <position position="234"/>
    </location>
    <ligand>
        <name>1-deoxy-D-xylulose 5-phosphate</name>
        <dbReference type="ChEBI" id="CHEBI:57792"/>
    </ligand>
</feature>
<dbReference type="GO" id="GO:0070402">
    <property type="term" value="F:NADPH binding"/>
    <property type="evidence" value="ECO:0007669"/>
    <property type="project" value="InterPro"/>
</dbReference>
<evidence type="ECO:0000313" key="18">
    <source>
        <dbReference type="Proteomes" id="UP000001700"/>
    </source>
</evidence>
<accession>D4G8E5</accession>
<feature type="binding site" evidence="13">
    <location>
        <position position="41"/>
    </location>
    <ligand>
        <name>NADPH</name>
        <dbReference type="ChEBI" id="CHEBI:57783"/>
    </ligand>
</feature>
<evidence type="ECO:0000256" key="1">
    <source>
        <dbReference type="ARBA" id="ARBA00001941"/>
    </source>
</evidence>
<dbReference type="PANTHER" id="PTHR30525:SF0">
    <property type="entry name" value="1-DEOXY-D-XYLULOSE 5-PHOSPHATE REDUCTOISOMERASE, CHLOROPLASTIC"/>
    <property type="match status" value="1"/>
</dbReference>
<keyword evidence="18" id="KW-1185">Reference proteome</keyword>
<feature type="binding site" evidence="13">
    <location>
        <position position="155"/>
    </location>
    <ligand>
        <name>Mn(2+)</name>
        <dbReference type="ChEBI" id="CHEBI:29035"/>
    </ligand>
</feature>
<dbReference type="PANTHER" id="PTHR30525">
    <property type="entry name" value="1-DEOXY-D-XYLULOSE 5-PHOSPHATE REDUCTOISOMERASE"/>
    <property type="match status" value="1"/>
</dbReference>
<feature type="binding site" evidence="13">
    <location>
        <position position="218"/>
    </location>
    <ligand>
        <name>NADPH</name>
        <dbReference type="ChEBI" id="CHEBI:57783"/>
    </ligand>
</feature>
<dbReference type="EMBL" id="CP001085">
    <property type="protein sequence ID" value="ADD79709.1"/>
    <property type="molecule type" value="Genomic_DNA"/>
</dbReference>
<dbReference type="Proteomes" id="UP000001700">
    <property type="component" value="Chromosome"/>
</dbReference>
<keyword evidence="13" id="KW-0460">Magnesium</keyword>
<feature type="binding site" evidence="13">
    <location>
        <position position="155"/>
    </location>
    <ligand>
        <name>1-deoxy-D-xylulose 5-phosphate</name>
        <dbReference type="ChEBI" id="CHEBI:57792"/>
    </ligand>
</feature>
<feature type="binding site" evidence="13">
    <location>
        <position position="14"/>
    </location>
    <ligand>
        <name>NADPH</name>
        <dbReference type="ChEBI" id="CHEBI:57783"/>
    </ligand>
</feature>
<evidence type="ECO:0000256" key="8">
    <source>
        <dbReference type="ARBA" id="ARBA00023211"/>
    </source>
</evidence>
<evidence type="ECO:0000256" key="3">
    <source>
        <dbReference type="ARBA" id="ARBA00006825"/>
    </source>
</evidence>
<feature type="binding site" evidence="13">
    <location>
        <position position="230"/>
    </location>
    <ligand>
        <name>1-deoxy-D-xylulose 5-phosphate</name>
        <dbReference type="ChEBI" id="CHEBI:57792"/>
    </ligand>
</feature>
<dbReference type="GO" id="GO:0030604">
    <property type="term" value="F:1-deoxy-D-xylulose-5-phosphate reductoisomerase activity"/>
    <property type="evidence" value="ECO:0007669"/>
    <property type="project" value="UniProtKB-UniRule"/>
</dbReference>
<dbReference type="Pfam" id="PF02670">
    <property type="entry name" value="DXP_reductoisom"/>
    <property type="match status" value="1"/>
</dbReference>
<organism evidence="17 18">
    <name type="scientific">Riesia pediculicola (strain USDA)</name>
    <dbReference type="NCBI Taxonomy" id="515618"/>
    <lineage>
        <taxon>Bacteria</taxon>
        <taxon>Pseudomonadati</taxon>
        <taxon>Pseudomonadota</taxon>
        <taxon>Gammaproteobacteria</taxon>
        <taxon>Enterobacterales</taxon>
        <taxon>Enterobacteriaceae</taxon>
        <taxon>Candidatus Riesia</taxon>
    </lineage>
</organism>
<dbReference type="InterPro" id="IPR013644">
    <property type="entry name" value="DXP_reductoisomerase_C"/>
</dbReference>
<dbReference type="FunFam" id="1.10.1740.10:FF:000004">
    <property type="entry name" value="1-deoxy-D-xylulose 5-phosphate reductoisomerase"/>
    <property type="match status" value="1"/>
</dbReference>
<proteinExistence type="inferred from homology"/>
<dbReference type="UniPathway" id="UPA00056">
    <property type="reaction ID" value="UER00092"/>
</dbReference>
<dbReference type="STRING" id="515618.RIEPE_0357"/>
<evidence type="ECO:0000256" key="12">
    <source>
        <dbReference type="ARBA" id="ARBA00071224"/>
    </source>
</evidence>
<evidence type="ECO:0000259" key="14">
    <source>
        <dbReference type="Pfam" id="PF02670"/>
    </source>
</evidence>
<dbReference type="NCBIfam" id="TIGR00243">
    <property type="entry name" value="Dxr"/>
    <property type="match status" value="1"/>
</dbReference>
<feature type="domain" description="1-deoxy-D-xylulose 5-phosphate reductoisomerase C-terminal" evidence="15">
    <location>
        <begin position="149"/>
        <end position="242"/>
    </location>
</feature>
<dbReference type="HAMAP" id="MF_00183">
    <property type="entry name" value="DXP_reductoisom"/>
    <property type="match status" value="1"/>
</dbReference>
<keyword evidence="8 13" id="KW-0464">Manganese</keyword>
<feature type="binding site" evidence="13">
    <location>
        <position position="189"/>
    </location>
    <ligand>
        <name>1-deoxy-D-xylulose 5-phosphate</name>
        <dbReference type="ChEBI" id="CHEBI:57792"/>
    </ligand>
</feature>
<comment type="caution">
    <text evidence="13">Lacks conserved residue(s) required for the propagation of feature annotation.</text>
</comment>
<feature type="binding site" evidence="13">
    <location>
        <position position="154"/>
    </location>
    <ligand>
        <name>1-deoxy-D-xylulose 5-phosphate</name>
        <dbReference type="ChEBI" id="CHEBI:57792"/>
    </ligand>
</feature>
<dbReference type="RefSeq" id="WP_013087696.1">
    <property type="nucleotide sequence ID" value="NC_014109.1"/>
</dbReference>
<dbReference type="SUPFAM" id="SSF69055">
    <property type="entry name" value="1-deoxy-D-xylulose-5-phosphate reductoisomerase, C-terminal domain"/>
    <property type="match status" value="1"/>
</dbReference>
<dbReference type="FunFam" id="3.40.50.720:FF:000045">
    <property type="entry name" value="1-deoxy-D-xylulose 5-phosphate reductoisomerase"/>
    <property type="match status" value="1"/>
</dbReference>
<feature type="domain" description="DXP reductoisomerase C-terminal" evidence="16">
    <location>
        <begin position="274"/>
        <end position="392"/>
    </location>
</feature>
<comment type="cofactor">
    <cofactor evidence="1">
        <name>Co(2+)</name>
        <dbReference type="ChEBI" id="CHEBI:48828"/>
    </cofactor>
</comment>
<dbReference type="SUPFAM" id="SSF55347">
    <property type="entry name" value="Glyceraldehyde-3-phosphate dehydrogenase-like, C-terminal domain"/>
    <property type="match status" value="1"/>
</dbReference>
<dbReference type="eggNOG" id="COG0743">
    <property type="taxonomic scope" value="Bacteria"/>
</dbReference>
<dbReference type="InterPro" id="IPR013512">
    <property type="entry name" value="DXP_reductoisomerase_N"/>
</dbReference>
<evidence type="ECO:0000256" key="4">
    <source>
        <dbReference type="ARBA" id="ARBA00012366"/>
    </source>
</evidence>
<keyword evidence="9 13" id="KW-0414">Isoprene biosynthesis</keyword>
<evidence type="ECO:0000256" key="2">
    <source>
        <dbReference type="ARBA" id="ARBA00005094"/>
    </source>
</evidence>
<dbReference type="KEGG" id="rip:RIEPE_0357"/>